<name>A0A2U1SY22_9MICO</name>
<protein>
    <submittedName>
        <fullName evidence="3">YceI family protein</fullName>
    </submittedName>
</protein>
<comment type="caution">
    <text evidence="3">The sequence shown here is derived from an EMBL/GenBank/DDBJ whole genome shotgun (WGS) entry which is preliminary data.</text>
</comment>
<dbReference type="InterPro" id="IPR036761">
    <property type="entry name" value="TTHA0802/YceI-like_sf"/>
</dbReference>
<comment type="similarity">
    <text evidence="1">Belongs to the UPF0312 family.</text>
</comment>
<dbReference type="PANTHER" id="PTHR34406">
    <property type="entry name" value="PROTEIN YCEI"/>
    <property type="match status" value="1"/>
</dbReference>
<sequence>MSLSKRTISVIVGGAIVVALGVTTAIAGPAIYRDLIVGPADDAPSLEAESLAPGTIDEDALAGEWTVSDGSFAGYRVDEVLNGTDVTVTGRTEDVTGTVTTTDTEVTAASITVDVASIATDSGSRDAYFRDTAMRVSEHPTATFELTTPIGGGGAPLDTTATVSGTGVLTLAGVSNEVTVEMTAAIDGGTIRVAGQIPVTFSDYGVTAPSLGFVQVEETGFVEFLLVLSPGPRT</sequence>
<dbReference type="Gene3D" id="2.40.128.110">
    <property type="entry name" value="Lipid/polyisoprenoid-binding, YceI-like"/>
    <property type="match status" value="1"/>
</dbReference>
<proteinExistence type="inferred from homology"/>
<dbReference type="AlphaFoldDB" id="A0A2U1SY22"/>
<feature type="domain" description="Lipid/polyisoprenoid-binding YceI-like" evidence="2">
    <location>
        <begin position="64"/>
        <end position="229"/>
    </location>
</feature>
<evidence type="ECO:0000313" key="3">
    <source>
        <dbReference type="EMBL" id="PWB96530.1"/>
    </source>
</evidence>
<dbReference type="SMART" id="SM00867">
    <property type="entry name" value="YceI"/>
    <property type="match status" value="1"/>
</dbReference>
<keyword evidence="4" id="KW-1185">Reference proteome</keyword>
<gene>
    <name evidence="3" type="ORF">DF220_00750</name>
</gene>
<dbReference type="Pfam" id="PF04264">
    <property type="entry name" value="YceI"/>
    <property type="match status" value="1"/>
</dbReference>
<dbReference type="SUPFAM" id="SSF101874">
    <property type="entry name" value="YceI-like"/>
    <property type="match status" value="1"/>
</dbReference>
<organism evidence="3 4">
    <name type="scientific">Homoserinimonas hongtaonis</name>
    <dbReference type="NCBI Taxonomy" id="2079791"/>
    <lineage>
        <taxon>Bacteria</taxon>
        <taxon>Bacillati</taxon>
        <taxon>Actinomycetota</taxon>
        <taxon>Actinomycetes</taxon>
        <taxon>Micrococcales</taxon>
        <taxon>Microbacteriaceae</taxon>
        <taxon>Homoserinimonas</taxon>
    </lineage>
</organism>
<dbReference type="RefSeq" id="WP_108996709.1">
    <property type="nucleotide sequence ID" value="NZ_QEEX01000001.1"/>
</dbReference>
<accession>A0A2U1SY22</accession>
<reference evidence="4" key="1">
    <citation type="submission" date="2018-04" db="EMBL/GenBank/DDBJ databases">
        <authorList>
            <person name="Liu S."/>
            <person name="Wang Z."/>
            <person name="Li J."/>
        </authorList>
    </citation>
    <scope>NUCLEOTIDE SEQUENCE [LARGE SCALE GENOMIC DNA]</scope>
    <source>
        <strain evidence="4">S1194</strain>
    </source>
</reference>
<evidence type="ECO:0000259" key="2">
    <source>
        <dbReference type="SMART" id="SM00867"/>
    </source>
</evidence>
<dbReference type="Proteomes" id="UP000244978">
    <property type="component" value="Unassembled WGS sequence"/>
</dbReference>
<evidence type="ECO:0000256" key="1">
    <source>
        <dbReference type="ARBA" id="ARBA00008812"/>
    </source>
</evidence>
<dbReference type="InterPro" id="IPR007372">
    <property type="entry name" value="Lipid/polyisoprenoid-bd_YceI"/>
</dbReference>
<evidence type="ECO:0000313" key="4">
    <source>
        <dbReference type="Proteomes" id="UP000244978"/>
    </source>
</evidence>
<dbReference type="EMBL" id="QEEX01000001">
    <property type="protein sequence ID" value="PWB96530.1"/>
    <property type="molecule type" value="Genomic_DNA"/>
</dbReference>
<dbReference type="PANTHER" id="PTHR34406:SF1">
    <property type="entry name" value="PROTEIN YCEI"/>
    <property type="match status" value="1"/>
</dbReference>